<dbReference type="InterPro" id="IPR013324">
    <property type="entry name" value="RNA_pol_sigma_r3/r4-like"/>
</dbReference>
<evidence type="ECO:0000256" key="5">
    <source>
        <dbReference type="ARBA" id="ARBA00023163"/>
    </source>
</evidence>
<evidence type="ECO:0000259" key="6">
    <source>
        <dbReference type="Pfam" id="PF04542"/>
    </source>
</evidence>
<keyword evidence="3" id="KW-0731">Sigma factor</keyword>
<feature type="domain" description="RNA polymerase sigma factor 70 region 4 type 2" evidence="7">
    <location>
        <begin position="174"/>
        <end position="222"/>
    </location>
</feature>
<dbReference type="NCBIfam" id="NF009188">
    <property type="entry name" value="PRK12536.1"/>
    <property type="match status" value="1"/>
</dbReference>
<dbReference type="NCBIfam" id="NF009191">
    <property type="entry name" value="PRK12539.1"/>
    <property type="match status" value="1"/>
</dbReference>
<name>A0A0P0RI55_9BURK</name>
<dbReference type="Gene3D" id="1.10.1740.10">
    <property type="match status" value="1"/>
</dbReference>
<protein>
    <submittedName>
        <fullName evidence="8">RNA polymerase sigma-70 factor, ECF subfamily</fullName>
    </submittedName>
</protein>
<reference evidence="8 9" key="1">
    <citation type="journal article" date="2014" name="Genome Announc.">
        <title>Draft Genome Sequence of the Haloacid-Degrading Burkholderia caribensis Strain MBA4.</title>
        <authorList>
            <person name="Pan Y."/>
            <person name="Kong K.F."/>
            <person name="Tsang J.S."/>
        </authorList>
    </citation>
    <scope>NUCLEOTIDE SEQUENCE [LARGE SCALE GENOMIC DNA]</scope>
    <source>
        <strain evidence="8 9">MBA4</strain>
    </source>
</reference>
<dbReference type="InterPro" id="IPR013325">
    <property type="entry name" value="RNA_pol_sigma_r2"/>
</dbReference>
<accession>A0A0P0RI55</accession>
<keyword evidence="2" id="KW-0805">Transcription regulation</keyword>
<dbReference type="GO" id="GO:0006352">
    <property type="term" value="P:DNA-templated transcription initiation"/>
    <property type="evidence" value="ECO:0007669"/>
    <property type="project" value="InterPro"/>
</dbReference>
<dbReference type="SUPFAM" id="SSF88946">
    <property type="entry name" value="Sigma2 domain of RNA polymerase sigma factors"/>
    <property type="match status" value="1"/>
</dbReference>
<evidence type="ECO:0000259" key="7">
    <source>
        <dbReference type="Pfam" id="PF08281"/>
    </source>
</evidence>
<dbReference type="Proteomes" id="UP000019146">
    <property type="component" value="Chromosome 2"/>
</dbReference>
<dbReference type="GO" id="GO:0003677">
    <property type="term" value="F:DNA binding"/>
    <property type="evidence" value="ECO:0007669"/>
    <property type="project" value="UniProtKB-KW"/>
</dbReference>
<evidence type="ECO:0000256" key="2">
    <source>
        <dbReference type="ARBA" id="ARBA00023015"/>
    </source>
</evidence>
<dbReference type="EMBL" id="CP012747">
    <property type="protein sequence ID" value="ALL68409.1"/>
    <property type="molecule type" value="Genomic_DNA"/>
</dbReference>
<feature type="domain" description="RNA polymerase sigma-70 region 2" evidence="6">
    <location>
        <begin position="77"/>
        <end position="144"/>
    </location>
</feature>
<dbReference type="GO" id="GO:0016987">
    <property type="term" value="F:sigma factor activity"/>
    <property type="evidence" value="ECO:0007669"/>
    <property type="project" value="UniProtKB-KW"/>
</dbReference>
<dbReference type="NCBIfam" id="TIGR02937">
    <property type="entry name" value="sigma70-ECF"/>
    <property type="match status" value="1"/>
</dbReference>
<evidence type="ECO:0000313" key="9">
    <source>
        <dbReference type="Proteomes" id="UP000019146"/>
    </source>
</evidence>
<dbReference type="SUPFAM" id="SSF88659">
    <property type="entry name" value="Sigma3 and sigma4 domains of RNA polymerase sigma factors"/>
    <property type="match status" value="1"/>
</dbReference>
<dbReference type="Pfam" id="PF04542">
    <property type="entry name" value="Sigma70_r2"/>
    <property type="match status" value="1"/>
</dbReference>
<dbReference type="InterPro" id="IPR014284">
    <property type="entry name" value="RNA_pol_sigma-70_dom"/>
</dbReference>
<comment type="similarity">
    <text evidence="1">Belongs to the sigma-70 factor family. ECF subfamily.</text>
</comment>
<dbReference type="InterPro" id="IPR036388">
    <property type="entry name" value="WH-like_DNA-bd_sf"/>
</dbReference>
<organism evidence="8 9">
    <name type="scientific">Paraburkholderia caribensis MBA4</name>
    <dbReference type="NCBI Taxonomy" id="1323664"/>
    <lineage>
        <taxon>Bacteria</taxon>
        <taxon>Pseudomonadati</taxon>
        <taxon>Pseudomonadota</taxon>
        <taxon>Betaproteobacteria</taxon>
        <taxon>Burkholderiales</taxon>
        <taxon>Burkholderiaceae</taxon>
        <taxon>Paraburkholderia</taxon>
    </lineage>
</organism>
<keyword evidence="5" id="KW-0804">Transcription</keyword>
<dbReference type="InterPro" id="IPR007627">
    <property type="entry name" value="RNA_pol_sigma70_r2"/>
</dbReference>
<dbReference type="Gene3D" id="1.10.10.10">
    <property type="entry name" value="Winged helix-like DNA-binding domain superfamily/Winged helix DNA-binding domain"/>
    <property type="match status" value="1"/>
</dbReference>
<dbReference type="InterPro" id="IPR013249">
    <property type="entry name" value="RNA_pol_sigma70_r4_t2"/>
</dbReference>
<sequence>MTLHSAIVARYGLGYSGTAEVGSGRARSPDAVSRSGRLSTLGFSDREIKLQEAENRLKALLIQGLEGDQNAYRCFLQALTRHLRGYLRKRIPQHRDDVEDLVQEVLLAVHNARHTYRPDEPLTAWLHAIARYKLTDYYRTRARRDCLNDPLDDHAELLSNADDDIAQARYDICKLLEHLPDKQRLPIVHVKLEGLSVTETARLTGLSESAVKVGVHRGLKALALRIRGLR</sequence>
<evidence type="ECO:0000256" key="1">
    <source>
        <dbReference type="ARBA" id="ARBA00010641"/>
    </source>
</evidence>
<dbReference type="PANTHER" id="PTHR43133:SF58">
    <property type="entry name" value="ECF RNA POLYMERASE SIGMA FACTOR SIGD"/>
    <property type="match status" value="1"/>
</dbReference>
<dbReference type="InterPro" id="IPR039425">
    <property type="entry name" value="RNA_pol_sigma-70-like"/>
</dbReference>
<keyword evidence="4" id="KW-0238">DNA-binding</keyword>
<dbReference type="PANTHER" id="PTHR43133">
    <property type="entry name" value="RNA POLYMERASE ECF-TYPE SIGMA FACTO"/>
    <property type="match status" value="1"/>
</dbReference>
<gene>
    <name evidence="8" type="ORF">K788_0000532</name>
</gene>
<evidence type="ECO:0000256" key="4">
    <source>
        <dbReference type="ARBA" id="ARBA00023125"/>
    </source>
</evidence>
<dbReference type="KEGG" id="bcai:K788_0000532"/>
<evidence type="ECO:0000313" key="8">
    <source>
        <dbReference type="EMBL" id="ALL68409.1"/>
    </source>
</evidence>
<dbReference type="Pfam" id="PF08281">
    <property type="entry name" value="Sigma70_r4_2"/>
    <property type="match status" value="1"/>
</dbReference>
<evidence type="ECO:0000256" key="3">
    <source>
        <dbReference type="ARBA" id="ARBA00023082"/>
    </source>
</evidence>
<dbReference type="AlphaFoldDB" id="A0A0P0RI55"/>
<proteinExistence type="inferred from homology"/>